<dbReference type="SMART" id="SM00460">
    <property type="entry name" value="TGc"/>
    <property type="match status" value="1"/>
</dbReference>
<organism evidence="2 3">
    <name type="scientific">Candidatus Scalindua brodae</name>
    <dbReference type="NCBI Taxonomy" id="237368"/>
    <lineage>
        <taxon>Bacteria</taxon>
        <taxon>Pseudomonadati</taxon>
        <taxon>Planctomycetota</taxon>
        <taxon>Candidatus Brocadiia</taxon>
        <taxon>Candidatus Brocadiales</taxon>
        <taxon>Candidatus Scalinduaceae</taxon>
        <taxon>Candidatus Scalindua</taxon>
    </lineage>
</organism>
<sequence>MPIHVAVNHITTYKYDRLVNLDPQIIRLRPAPHSRTPVLSYSLKITPRNHFINWQQDPQGNYLARVVFPEKTDIFRVEVDLTADMTIINPFDFFLEEYAKDYPFKYELWLEKELKPFLEKTRHQEVFKSYLGTIENKKQVTIDFLVNLNQRLHSEIKYLIRLEHGVQTPEETLEKRSGSCRDSAWLLVNLLRHKGLAARFVSGYLIQLKADVKSLDGPSGAEKDFTDLHAWAETYLPGAGWIGLDPTSGLMAGEGHIPLVATPEPASASPITGLLEECKVDFDHRMIVTRIHEDPRVTKPFTDEQWNSINSIGMQVDRGLEEENVRLTMGGEPTFVSIDDTEGEEWNTGALGKNKRCLSEILLKRLKNRWTHGALIYSGQGKWYPGEQLPRWVLGCCWRKDGKPIWKDERLIADETKEYSFSIRHAEQFIKTLTAHIGVDPSCIIPGYEDVWYYLWKEKRLPKNVDPLKSKLKDVLERNRLANIFDKELGEIVGFALPLTSKESEIVTDWISGRWQFRDKYMYLMPGDSPMGLRMPLESLPWIRPEDIPQVYERDPLAHVDDLIDIKNHSSERAQDLKSQYHKETTGKEESEEEVVRTALCVQARDGIIYIFIPPLATIENYLDLIDKVEKTAEELSIPVIIEATPLHTIHALILLK</sequence>
<dbReference type="InterPro" id="IPR018667">
    <property type="entry name" value="DUF2126"/>
</dbReference>
<dbReference type="Proteomes" id="UP000030652">
    <property type="component" value="Unassembled WGS sequence"/>
</dbReference>
<evidence type="ECO:0000313" key="2">
    <source>
        <dbReference type="EMBL" id="KHE92231.1"/>
    </source>
</evidence>
<gene>
    <name evidence="2" type="ORF">SCABRO_01994</name>
</gene>
<accession>A0A0B0EJL4</accession>
<dbReference type="eggNOG" id="COG4196">
    <property type="taxonomic scope" value="Bacteria"/>
</dbReference>
<dbReference type="InterPro" id="IPR013589">
    <property type="entry name" value="Bac_transglu_N"/>
</dbReference>
<proteinExistence type="predicted"/>
<dbReference type="SUPFAM" id="SSF54001">
    <property type="entry name" value="Cysteine proteinases"/>
    <property type="match status" value="1"/>
</dbReference>
<dbReference type="PANTHER" id="PTHR33490:SF1">
    <property type="entry name" value="SLL1233 PROTEIN"/>
    <property type="match status" value="1"/>
</dbReference>
<feature type="domain" description="Transglutaminase-like" evidence="1">
    <location>
        <begin position="172"/>
        <end position="248"/>
    </location>
</feature>
<evidence type="ECO:0000259" key="1">
    <source>
        <dbReference type="SMART" id="SM00460"/>
    </source>
</evidence>
<dbReference type="Pfam" id="PF09899">
    <property type="entry name" value="DUF2126"/>
    <property type="match status" value="1"/>
</dbReference>
<protein>
    <recommendedName>
        <fullName evidence="1">Transglutaminase-like domain-containing protein</fullName>
    </recommendedName>
</protein>
<comment type="caution">
    <text evidence="2">The sequence shown here is derived from an EMBL/GenBank/DDBJ whole genome shotgun (WGS) entry which is preliminary data.</text>
</comment>
<dbReference type="PANTHER" id="PTHR33490">
    <property type="entry name" value="BLR5614 PROTEIN-RELATED"/>
    <property type="match status" value="1"/>
</dbReference>
<dbReference type="InterPro" id="IPR002931">
    <property type="entry name" value="Transglutaminase-like"/>
</dbReference>
<dbReference type="AlphaFoldDB" id="A0A0B0EJL4"/>
<dbReference type="PATRIC" id="fig|237368.3.peg.2153"/>
<reference evidence="2 3" key="1">
    <citation type="submission" date="2014-10" db="EMBL/GenBank/DDBJ databases">
        <title>Draft genome of anammox bacterium scalindua brodae, obtained using differential coverage binning of sequence data from two enrichment reactors.</title>
        <authorList>
            <person name="Speth D.R."/>
            <person name="Russ L."/>
            <person name="Kartal B."/>
            <person name="Op den Camp H.J."/>
            <person name="Dutilh B.E."/>
            <person name="Jetten M.S."/>
        </authorList>
    </citation>
    <scope>NUCLEOTIDE SEQUENCE [LARGE SCALE GENOMIC DNA]</scope>
    <source>
        <strain evidence="2">RU1</strain>
    </source>
</reference>
<dbReference type="Pfam" id="PF01841">
    <property type="entry name" value="Transglut_core"/>
    <property type="match status" value="1"/>
</dbReference>
<dbReference type="Gene3D" id="3.10.620.30">
    <property type="match status" value="1"/>
</dbReference>
<dbReference type="InterPro" id="IPR038765">
    <property type="entry name" value="Papain-like_cys_pep_sf"/>
</dbReference>
<dbReference type="eggNOG" id="COG1305">
    <property type="taxonomic scope" value="Bacteria"/>
</dbReference>
<evidence type="ECO:0000313" key="3">
    <source>
        <dbReference type="Proteomes" id="UP000030652"/>
    </source>
</evidence>
<dbReference type="Pfam" id="PF08379">
    <property type="entry name" value="Bact_transglu_N"/>
    <property type="match status" value="1"/>
</dbReference>
<name>A0A0B0EJL4_9BACT</name>
<dbReference type="EMBL" id="JRYO01000143">
    <property type="protein sequence ID" value="KHE92231.1"/>
    <property type="molecule type" value="Genomic_DNA"/>
</dbReference>